<dbReference type="Proteomes" id="UP000009877">
    <property type="component" value="Unassembled WGS sequence"/>
</dbReference>
<sequence>MDRIELPGTDVVLEEATAEGLPALIELMSHDMLGASRDGIRSEEDRQRKDAHRYYERLGFECSHEGFKLMLGTA</sequence>
<organism evidence="1 2">
    <name type="scientific">Kocuria palustris PEL</name>
    <dbReference type="NCBI Taxonomy" id="1236550"/>
    <lineage>
        <taxon>Bacteria</taxon>
        <taxon>Bacillati</taxon>
        <taxon>Actinomycetota</taxon>
        <taxon>Actinomycetes</taxon>
        <taxon>Micrococcales</taxon>
        <taxon>Micrococcaceae</taxon>
        <taxon>Kocuria</taxon>
    </lineage>
</organism>
<evidence type="ECO:0008006" key="3">
    <source>
        <dbReference type="Google" id="ProtNLM"/>
    </source>
</evidence>
<protein>
    <recommendedName>
        <fullName evidence="3">Acetyltransferase</fullName>
    </recommendedName>
</protein>
<dbReference type="STRING" id="71999.KPaMU14_12255"/>
<reference evidence="1 2" key="1">
    <citation type="journal article" date="2014" name="Genome Announc.">
        <title>Draft Genome Sequence of Kocuria palustris PEL.</title>
        <authorList>
            <person name="Sharma G."/>
            <person name="Khatri I."/>
            <person name="Subramanian S."/>
        </authorList>
    </citation>
    <scope>NUCLEOTIDE SEQUENCE [LARGE SCALE GENOMIC DNA]</scope>
    <source>
        <strain evidence="1 2">PEL</strain>
    </source>
</reference>
<dbReference type="EMBL" id="ANHZ02000007">
    <property type="protein sequence ID" value="EME36907.1"/>
    <property type="molecule type" value="Genomic_DNA"/>
</dbReference>
<evidence type="ECO:0000313" key="2">
    <source>
        <dbReference type="Proteomes" id="UP000009877"/>
    </source>
</evidence>
<evidence type="ECO:0000313" key="1">
    <source>
        <dbReference type="EMBL" id="EME36907.1"/>
    </source>
</evidence>
<gene>
    <name evidence="1" type="ORF">C884_02267</name>
</gene>
<proteinExistence type="predicted"/>
<keyword evidence="2" id="KW-1185">Reference proteome</keyword>
<comment type="caution">
    <text evidence="1">The sequence shown here is derived from an EMBL/GenBank/DDBJ whole genome shotgun (WGS) entry which is preliminary data.</text>
</comment>
<accession>M2WEH5</accession>
<dbReference type="RefSeq" id="WP_006214300.1">
    <property type="nucleotide sequence ID" value="NZ_ANHZ02000007.1"/>
</dbReference>
<name>M2WEH5_9MICC</name>
<dbReference type="AlphaFoldDB" id="M2WEH5"/>